<comment type="caution">
    <text evidence="4">The sequence shown here is derived from an EMBL/GenBank/DDBJ whole genome shotgun (WGS) entry which is preliminary data.</text>
</comment>
<sequence>MEKPGTNPVLGFRTAGSGAEFEVGEMLAREMRDIGLSDVVKDRVEVDAWDFHHAVLSFRDRKGRERSFQLGAYQTQFDTQGPKTYSLVYAGKGTARDYEGLDVRDKLVLVDINQRDEWWINFPVYQAKLKGAAALIAVQDQGYGEVDDEALNAQDIAGPADAPAFSISRADARVLKEEMERGEILVSFDAKSLVREKSGTYNIVGRIPGRNTKKSILLSAHYDSYFSGFQDDNTAVSMMLGIARALVKSGFQPKYNLIFCAMAAEEWGVINSKYDWSTGAYEEIFTVRPQWRGQVIADLNFELPAFAHGKKDGVRCTYEYESFLKEFVSGVSPDKTVYPEGIEVLCPIETWSDDFSMAIGGIPSMVNDFASGEFMETHYHSQFDNEEFYDEEVYRFHHEFYGRLVLALDRLAVVPLDFSRLFSAVKESEDQGLWKRANADGRKLLEEASRGEALGKGIYDQISRINLRYRKMLEEGRQEEAERLFAACEPLQEKLLYAFYKEQDYFVRLNWHDEVLFPQQAVRRNLEAIYQALDCLEAGNIRQCLEYVYSIDNNRYAFEFDREVFDYFTGYVLDQPADRLKWGTGRIIHHENLFRLVEGLKKRAENEGQELQNLEEQLKELTAVAESQAACYRDDLRYMTEASKKIGLLLEECREMARSEEIQTYGE</sequence>
<dbReference type="EMBL" id="DWWB01000046">
    <property type="protein sequence ID" value="HJC66713.1"/>
    <property type="molecule type" value="Genomic_DNA"/>
</dbReference>
<reference evidence="4" key="1">
    <citation type="journal article" date="2021" name="PeerJ">
        <title>Extensive microbial diversity within the chicken gut microbiome revealed by metagenomics and culture.</title>
        <authorList>
            <person name="Gilroy R."/>
            <person name="Ravi A."/>
            <person name="Getino M."/>
            <person name="Pursley I."/>
            <person name="Horton D.L."/>
            <person name="Alikhan N.F."/>
            <person name="Baker D."/>
            <person name="Gharbi K."/>
            <person name="Hall N."/>
            <person name="Watson M."/>
            <person name="Adriaenssens E.M."/>
            <person name="Foster-Nyarko E."/>
            <person name="Jarju S."/>
            <person name="Secka A."/>
            <person name="Antonio M."/>
            <person name="Oren A."/>
            <person name="Chaudhuri R.R."/>
            <person name="La Ragione R."/>
            <person name="Hildebrand F."/>
            <person name="Pallen M.J."/>
        </authorList>
    </citation>
    <scope>NUCLEOTIDE SEQUENCE</scope>
    <source>
        <strain evidence="4">CHK198-12963</strain>
    </source>
</reference>
<evidence type="ECO:0000313" key="4">
    <source>
        <dbReference type="EMBL" id="HJC66713.1"/>
    </source>
</evidence>
<accession>A0A9D2PUZ0</accession>
<proteinExistence type="predicted"/>
<protein>
    <submittedName>
        <fullName evidence="4">M28 family peptidase</fullName>
    </submittedName>
</protein>
<gene>
    <name evidence="4" type="ORF">H9931_08345</name>
</gene>
<dbReference type="SUPFAM" id="SSF53187">
    <property type="entry name" value="Zn-dependent exopeptidases"/>
    <property type="match status" value="1"/>
</dbReference>
<evidence type="ECO:0000256" key="1">
    <source>
        <dbReference type="SAM" id="Coils"/>
    </source>
</evidence>
<dbReference type="Gene3D" id="3.40.630.10">
    <property type="entry name" value="Zn peptidases"/>
    <property type="match status" value="1"/>
</dbReference>
<dbReference type="SUPFAM" id="SSF52025">
    <property type="entry name" value="PA domain"/>
    <property type="match status" value="1"/>
</dbReference>
<feature type="domain" description="PA" evidence="2">
    <location>
        <begin position="84"/>
        <end position="173"/>
    </location>
</feature>
<dbReference type="AlphaFoldDB" id="A0A9D2PUZ0"/>
<dbReference type="PANTHER" id="PTHR10404">
    <property type="entry name" value="N-ACETYLATED-ALPHA-LINKED ACIDIC DIPEPTIDASE"/>
    <property type="match status" value="1"/>
</dbReference>
<dbReference type="Proteomes" id="UP000823863">
    <property type="component" value="Unassembled WGS sequence"/>
</dbReference>
<feature type="domain" description="Peptidase M28" evidence="3">
    <location>
        <begin position="202"/>
        <end position="393"/>
    </location>
</feature>
<dbReference type="InterPro" id="IPR007484">
    <property type="entry name" value="Peptidase_M28"/>
</dbReference>
<evidence type="ECO:0000259" key="2">
    <source>
        <dbReference type="Pfam" id="PF02225"/>
    </source>
</evidence>
<keyword evidence="1" id="KW-0175">Coiled coil</keyword>
<evidence type="ECO:0000259" key="3">
    <source>
        <dbReference type="Pfam" id="PF04389"/>
    </source>
</evidence>
<dbReference type="Gene3D" id="3.50.30.30">
    <property type="match status" value="1"/>
</dbReference>
<feature type="coiled-coil region" evidence="1">
    <location>
        <begin position="597"/>
        <end position="631"/>
    </location>
</feature>
<dbReference type="InterPro" id="IPR039373">
    <property type="entry name" value="Peptidase_M28B"/>
</dbReference>
<dbReference type="Pfam" id="PF02225">
    <property type="entry name" value="PA"/>
    <property type="match status" value="1"/>
</dbReference>
<evidence type="ECO:0000313" key="5">
    <source>
        <dbReference type="Proteomes" id="UP000823863"/>
    </source>
</evidence>
<dbReference type="Pfam" id="PF04389">
    <property type="entry name" value="Peptidase_M28"/>
    <property type="match status" value="1"/>
</dbReference>
<reference evidence="4" key="2">
    <citation type="submission" date="2021-04" db="EMBL/GenBank/DDBJ databases">
        <authorList>
            <person name="Gilroy R."/>
        </authorList>
    </citation>
    <scope>NUCLEOTIDE SEQUENCE</scope>
    <source>
        <strain evidence="4">CHK198-12963</strain>
    </source>
</reference>
<organism evidence="4 5">
    <name type="scientific">Candidatus Enterocloster excrementigallinarum</name>
    <dbReference type="NCBI Taxonomy" id="2838558"/>
    <lineage>
        <taxon>Bacteria</taxon>
        <taxon>Bacillati</taxon>
        <taxon>Bacillota</taxon>
        <taxon>Clostridia</taxon>
        <taxon>Lachnospirales</taxon>
        <taxon>Lachnospiraceae</taxon>
        <taxon>Enterocloster</taxon>
    </lineage>
</organism>
<dbReference type="PANTHER" id="PTHR10404:SF46">
    <property type="entry name" value="VACUOLAR PROTEIN SORTING-ASSOCIATED PROTEIN 70"/>
    <property type="match status" value="1"/>
</dbReference>
<dbReference type="InterPro" id="IPR046450">
    <property type="entry name" value="PA_dom_sf"/>
</dbReference>
<dbReference type="InterPro" id="IPR003137">
    <property type="entry name" value="PA_domain"/>
</dbReference>
<name>A0A9D2PUZ0_9FIRM</name>